<keyword evidence="3" id="KW-1185">Reference proteome</keyword>
<organism evidence="2 3">
    <name type="scientific">Peptacetobacter hominis</name>
    <dbReference type="NCBI Taxonomy" id="2743610"/>
    <lineage>
        <taxon>Bacteria</taxon>
        <taxon>Bacillati</taxon>
        <taxon>Bacillota</taxon>
        <taxon>Clostridia</taxon>
        <taxon>Peptostreptococcales</taxon>
        <taxon>Peptostreptococcaceae</taxon>
        <taxon>Peptacetobacter</taxon>
    </lineage>
</organism>
<dbReference type="InterPro" id="IPR006638">
    <property type="entry name" value="Elp3/MiaA/NifB-like_rSAM"/>
</dbReference>
<gene>
    <name evidence="2" type="ORF">EXD82_02770</name>
</gene>
<sequence length="231" mass="27261">MDRYNKITEKNPREIVLLKAFPCIWGKCSFCDYIDDNSNDEDEMNKLNEEVLKNITGELGVLEVINSGSCFEIPKGSLEIIKNIVAEKNIHTLWFESHWCYKNRLQEMKDFFGKNVKVKFKIGVETFDNEFRNGYLNKCAKFDSYEEVRKYFESPCLMVGIKGQTREMIKRDIEIVENYFERGTVNVFVNNTTDVKRDDELVKWYCDTYRYLDENPNIEVLYNNTDFGVGD</sequence>
<evidence type="ECO:0000313" key="2">
    <source>
        <dbReference type="EMBL" id="TQQ85332.1"/>
    </source>
</evidence>
<evidence type="ECO:0000313" key="3">
    <source>
        <dbReference type="Proteomes" id="UP000317863"/>
    </source>
</evidence>
<dbReference type="RefSeq" id="WP_142535384.1">
    <property type="nucleotide sequence ID" value="NZ_SGJB01000003.1"/>
</dbReference>
<reference evidence="2 3" key="1">
    <citation type="submission" date="2019-02" db="EMBL/GenBank/DDBJ databases">
        <title>Peptostreptococcaceae bacterium ZHW00191 nov., a new bacterium isolated from the human gut.</title>
        <authorList>
            <person name="Zhou H.-W."/>
            <person name="Chen X.-J."/>
        </authorList>
    </citation>
    <scope>NUCLEOTIDE SEQUENCE [LARGE SCALE GENOMIC DNA]</scope>
    <source>
        <strain evidence="2 3">ZHW00191</strain>
    </source>
</reference>
<dbReference type="EMBL" id="SGJB01000003">
    <property type="protein sequence ID" value="TQQ85332.1"/>
    <property type="molecule type" value="Genomic_DNA"/>
</dbReference>
<dbReference type="SMART" id="SM00729">
    <property type="entry name" value="Elp3"/>
    <property type="match status" value="1"/>
</dbReference>
<dbReference type="GO" id="GO:0051536">
    <property type="term" value="F:iron-sulfur cluster binding"/>
    <property type="evidence" value="ECO:0007669"/>
    <property type="project" value="InterPro"/>
</dbReference>
<dbReference type="AlphaFoldDB" id="A0A544QX92"/>
<protein>
    <submittedName>
        <fullName evidence="2">Radical SAM protein</fullName>
    </submittedName>
</protein>
<dbReference type="OrthoDB" id="5321814at2"/>
<accession>A0A544QX92</accession>
<dbReference type="GO" id="GO:0003824">
    <property type="term" value="F:catalytic activity"/>
    <property type="evidence" value="ECO:0007669"/>
    <property type="project" value="InterPro"/>
</dbReference>
<proteinExistence type="predicted"/>
<evidence type="ECO:0000259" key="1">
    <source>
        <dbReference type="SMART" id="SM00729"/>
    </source>
</evidence>
<feature type="domain" description="Elp3/MiaA/NifB-like radical SAM core" evidence="1">
    <location>
        <begin position="13"/>
        <end position="207"/>
    </location>
</feature>
<name>A0A544QX92_9FIRM</name>
<comment type="caution">
    <text evidence="2">The sequence shown here is derived from an EMBL/GenBank/DDBJ whole genome shotgun (WGS) entry which is preliminary data.</text>
</comment>
<dbReference type="Proteomes" id="UP000317863">
    <property type="component" value="Unassembled WGS sequence"/>
</dbReference>